<gene>
    <name evidence="1" type="ORF">S06H3_22317</name>
</gene>
<dbReference type="EMBL" id="BARV01011900">
    <property type="protein sequence ID" value="GAI13473.1"/>
    <property type="molecule type" value="Genomic_DNA"/>
</dbReference>
<proteinExistence type="predicted"/>
<dbReference type="AlphaFoldDB" id="X1L3F3"/>
<reference evidence="1" key="1">
    <citation type="journal article" date="2014" name="Front. Microbiol.">
        <title>High frequency of phylogenetically diverse reductive dehalogenase-homologous genes in deep subseafloor sedimentary metagenomes.</title>
        <authorList>
            <person name="Kawai M."/>
            <person name="Futagami T."/>
            <person name="Toyoda A."/>
            <person name="Takaki Y."/>
            <person name="Nishi S."/>
            <person name="Hori S."/>
            <person name="Arai W."/>
            <person name="Tsubouchi T."/>
            <person name="Morono Y."/>
            <person name="Uchiyama I."/>
            <person name="Ito T."/>
            <person name="Fujiyama A."/>
            <person name="Inagaki F."/>
            <person name="Takami H."/>
        </authorList>
    </citation>
    <scope>NUCLEOTIDE SEQUENCE</scope>
    <source>
        <strain evidence="1">Expedition CK06-06</strain>
    </source>
</reference>
<comment type="caution">
    <text evidence="1">The sequence shown here is derived from an EMBL/GenBank/DDBJ whole genome shotgun (WGS) entry which is preliminary data.</text>
</comment>
<organism evidence="1">
    <name type="scientific">marine sediment metagenome</name>
    <dbReference type="NCBI Taxonomy" id="412755"/>
    <lineage>
        <taxon>unclassified sequences</taxon>
        <taxon>metagenomes</taxon>
        <taxon>ecological metagenomes</taxon>
    </lineage>
</organism>
<name>X1L3F3_9ZZZZ</name>
<accession>X1L3F3</accession>
<protein>
    <submittedName>
        <fullName evidence="1">Uncharacterized protein</fullName>
    </submittedName>
</protein>
<sequence>RPYAGDKELIKVDVKKAIELLGLKKMKSPKESIERIVKNTCSWA</sequence>
<evidence type="ECO:0000313" key="1">
    <source>
        <dbReference type="EMBL" id="GAI13473.1"/>
    </source>
</evidence>
<feature type="non-terminal residue" evidence="1">
    <location>
        <position position="1"/>
    </location>
</feature>